<dbReference type="InterPro" id="IPR001394">
    <property type="entry name" value="Peptidase_C19_UCH"/>
</dbReference>
<dbReference type="AlphaFoldDB" id="A0A2K2CMU3"/>
<proteinExistence type="predicted"/>
<dbReference type="Pfam" id="PF00443">
    <property type="entry name" value="UCH"/>
    <property type="match status" value="1"/>
</dbReference>
<feature type="domain" description="Peptidase C19 ubiquitin carboxyl-terminal hydrolase" evidence="1">
    <location>
        <begin position="672"/>
        <end position="976"/>
    </location>
</feature>
<keyword evidence="4" id="KW-1185">Reference proteome</keyword>
<reference evidence="2" key="2">
    <citation type="submission" date="2017-06" db="EMBL/GenBank/DDBJ databases">
        <title>WGS assembly of Brachypodium distachyon.</title>
        <authorList>
            <consortium name="The International Brachypodium Initiative"/>
            <person name="Lucas S."/>
            <person name="Harmon-Smith M."/>
            <person name="Lail K."/>
            <person name="Tice H."/>
            <person name="Grimwood J."/>
            <person name="Bruce D."/>
            <person name="Barry K."/>
            <person name="Shu S."/>
            <person name="Lindquist E."/>
            <person name="Wang M."/>
            <person name="Pitluck S."/>
            <person name="Vogel J.P."/>
            <person name="Garvin D.F."/>
            <person name="Mockler T.C."/>
            <person name="Schmutz J."/>
            <person name="Rokhsar D."/>
            <person name="Bevan M.W."/>
        </authorList>
    </citation>
    <scope>NUCLEOTIDE SEQUENCE</scope>
    <source>
        <strain evidence="2">Bd21</strain>
    </source>
</reference>
<dbReference type="InterPro" id="IPR011990">
    <property type="entry name" value="TPR-like_helical_dom_sf"/>
</dbReference>
<dbReference type="GO" id="GO:0004843">
    <property type="term" value="F:cysteine-type deubiquitinase activity"/>
    <property type="evidence" value="ECO:0007669"/>
    <property type="project" value="InterPro"/>
</dbReference>
<protein>
    <recommendedName>
        <fullName evidence="1">Peptidase C19 ubiquitin carboxyl-terminal hydrolase domain-containing protein</fullName>
    </recommendedName>
</protein>
<evidence type="ECO:0000313" key="2">
    <source>
        <dbReference type="EMBL" id="PNT63347.1"/>
    </source>
</evidence>
<dbReference type="Gene3D" id="3.90.70.10">
    <property type="entry name" value="Cysteine proteinases"/>
    <property type="match status" value="1"/>
</dbReference>
<dbReference type="Gramene" id="PNT63347">
    <property type="protein sequence ID" value="PNT63347"/>
    <property type="gene ID" value="BRADI_4g14570v3"/>
</dbReference>
<reference evidence="3" key="3">
    <citation type="submission" date="2018-08" db="UniProtKB">
        <authorList>
            <consortium name="EnsemblPlants"/>
        </authorList>
    </citation>
    <scope>IDENTIFICATION</scope>
    <source>
        <strain evidence="3">cv. Bd21</strain>
    </source>
</reference>
<name>A0A2K2CMU3_BRADI</name>
<dbReference type="Gene3D" id="1.25.40.10">
    <property type="entry name" value="Tetratricopeptide repeat domain"/>
    <property type="match status" value="1"/>
</dbReference>
<dbReference type="PANTHER" id="PTHR34465">
    <property type="entry name" value="CARBOXYL-TERMINAL HYDROLASE-LIKE PROTEIN, PUTATIVE (DUF627 AND DUF629)-RELATED"/>
    <property type="match status" value="1"/>
</dbReference>
<dbReference type="EMBL" id="CM000883">
    <property type="protein sequence ID" value="PNT63347.1"/>
    <property type="molecule type" value="Genomic_DNA"/>
</dbReference>
<dbReference type="RefSeq" id="XP_010237575.1">
    <property type="nucleotide sequence ID" value="XM_010239273.3"/>
</dbReference>
<dbReference type="PANTHER" id="PTHR34465:SF6">
    <property type="entry name" value="OS11G0599000 PROTEIN"/>
    <property type="match status" value="1"/>
</dbReference>
<dbReference type="KEGG" id="bdi:104584501"/>
<dbReference type="Proteomes" id="UP000008810">
    <property type="component" value="Chromosome 4"/>
</dbReference>
<dbReference type="EnsemblPlants" id="PNT63347">
    <property type="protein sequence ID" value="PNT63347"/>
    <property type="gene ID" value="BRADI_4g14570v3"/>
</dbReference>
<dbReference type="GO" id="GO:0016579">
    <property type="term" value="P:protein deubiquitination"/>
    <property type="evidence" value="ECO:0007669"/>
    <property type="project" value="InterPro"/>
</dbReference>
<evidence type="ECO:0000313" key="3">
    <source>
        <dbReference type="EnsemblPlants" id="PNT63347"/>
    </source>
</evidence>
<gene>
    <name evidence="3" type="primary">LOC104584501</name>
    <name evidence="2" type="ORF">BRADI_4g14570v3</name>
</gene>
<dbReference type="SUPFAM" id="SSF54001">
    <property type="entry name" value="Cysteine proteinases"/>
    <property type="match status" value="1"/>
</dbReference>
<dbReference type="SUPFAM" id="SSF48452">
    <property type="entry name" value="TPR-like"/>
    <property type="match status" value="1"/>
</dbReference>
<accession>A0A2K2CMU3</accession>
<dbReference type="InterPro" id="IPR038765">
    <property type="entry name" value="Papain-like_cys_pep_sf"/>
</dbReference>
<reference evidence="2 3" key="1">
    <citation type="journal article" date="2010" name="Nature">
        <title>Genome sequencing and analysis of the model grass Brachypodium distachyon.</title>
        <authorList>
            <consortium name="International Brachypodium Initiative"/>
        </authorList>
    </citation>
    <scope>NUCLEOTIDE SEQUENCE [LARGE SCALE GENOMIC DNA]</scope>
    <source>
        <strain evidence="2 3">Bd21</strain>
    </source>
</reference>
<dbReference type="GeneID" id="104584501"/>
<organism evidence="2">
    <name type="scientific">Brachypodium distachyon</name>
    <name type="common">Purple false brome</name>
    <name type="synonym">Trachynia distachya</name>
    <dbReference type="NCBI Taxonomy" id="15368"/>
    <lineage>
        <taxon>Eukaryota</taxon>
        <taxon>Viridiplantae</taxon>
        <taxon>Streptophyta</taxon>
        <taxon>Embryophyta</taxon>
        <taxon>Tracheophyta</taxon>
        <taxon>Spermatophyta</taxon>
        <taxon>Magnoliopsida</taxon>
        <taxon>Liliopsida</taxon>
        <taxon>Poales</taxon>
        <taxon>Poaceae</taxon>
        <taxon>BOP clade</taxon>
        <taxon>Pooideae</taxon>
        <taxon>Stipodae</taxon>
        <taxon>Brachypodieae</taxon>
        <taxon>Brachypodium</taxon>
    </lineage>
</organism>
<evidence type="ECO:0000259" key="1">
    <source>
        <dbReference type="Pfam" id="PF00443"/>
    </source>
</evidence>
<sequence>MDSSPEAAAMQALKLHVDGHHAEALDRAVELAREHPGTLALNFAGYLHQQACANMSPDDEEAITKMAYHMQASLDAFSYCAETVPNCVVTAVNHGKALAARGQFGEAQQELFRALSLTHTDFVDPAVHNVGYDVFNGATVKQRKQHARTIASLVSEELAETICGEVVPREALVLLNRTKLGEDCASAAGLLAETYPYLARAHHLRAYIDLEQVRALDPAKDKKLLLRRTLGLIRDAAKIFNDSLVIALFHAKLLFVLNEFDDAERECRRALSIETPNDPNLDDLPPGAVSGEDMDARVSSVKKQVRVLLKQIVVACAIYWCSMKSTQQGKGVISVSVDTLHQHYDRSDQTAAKTISDAQRFVKKFDSWSFWICPAPDSHCDGKKFMNTDSLWQHMCAKHRDKLWNNLQSILGPELCEITSEDDYSLDGITLCQDSGKRDIFSLPRMQDMFESLLLWPSIGIIAPESIAEMRQRKRREGSEILESIKEKLRTLPADTLSTEFEECCFGVQNLWLKFLEISVVDYREVILPLARSFQWIEMKRCISRNVKGPRTIISNANIDAVFSKIDHQVENLKPSCSDETLMADEKCEESEVDVEDSNSGTLVNQRLSDPPIGIPENGTDLALRMAEVEPDKKGTSDQSFDEMASTSSCQESAIVFNKNGADKDLFNFSFIIQSLCNLRHFRDKFLTEPLVWTPSVDNPCMAQIFYEIFSSWEKNERYLTNILLNYMKTLLCGLADCTSFYEKLQVGKIFASEIVATVLIGLHMSETSSRFSFNKVTERQVVNPNTCGDCICPTHKLFGIKFEAQMSCGCGKCSDGYLYATLFHKLDAGSPQTTKIKSFADLPVLLDEQFCKENNCKDCGNLQAVELSLSNTPHFITIVLNWLGGNESQDTLSEVMDGLTSPLETEFFCRSAHSATMYTVTSMICYANDRYVCFARDNDKWIIYDFEAVVMQTEDTWEHLLERFKDCKLQPEVLFFEVIK</sequence>
<dbReference type="OrthoDB" id="600407at2759"/>
<evidence type="ECO:0000313" key="4">
    <source>
        <dbReference type="Proteomes" id="UP000008810"/>
    </source>
</evidence>
<dbReference type="FunCoup" id="A0A2K2CMU3">
    <property type="interactions" value="1514"/>
</dbReference>